<keyword evidence="4" id="KW-0812">Transmembrane</keyword>
<feature type="repeat" description="ANK" evidence="3">
    <location>
        <begin position="563"/>
        <end position="590"/>
    </location>
</feature>
<organism evidence="6">
    <name type="scientific">Caulobacter sp. (strain K31)</name>
    <dbReference type="NCBI Taxonomy" id="366602"/>
    <lineage>
        <taxon>Bacteria</taxon>
        <taxon>Pseudomonadati</taxon>
        <taxon>Pseudomonadota</taxon>
        <taxon>Alphaproteobacteria</taxon>
        <taxon>Caulobacterales</taxon>
        <taxon>Caulobacteraceae</taxon>
        <taxon>Caulobacter</taxon>
    </lineage>
</organism>
<name>B0SZY3_CAUSK</name>
<feature type="repeat" description="ANK" evidence="3">
    <location>
        <begin position="427"/>
        <end position="459"/>
    </location>
</feature>
<dbReference type="Pfam" id="PF12796">
    <property type="entry name" value="Ank_2"/>
    <property type="match status" value="2"/>
</dbReference>
<accession>B0SZY3</accession>
<dbReference type="InterPro" id="IPR036770">
    <property type="entry name" value="Ankyrin_rpt-contain_sf"/>
</dbReference>
<keyword evidence="4" id="KW-1133">Transmembrane helix</keyword>
<feature type="repeat" description="ANK" evidence="3">
    <location>
        <begin position="526"/>
        <end position="554"/>
    </location>
</feature>
<dbReference type="STRING" id="366602.Caul_2929"/>
<feature type="transmembrane region" description="Helical" evidence="4">
    <location>
        <begin position="6"/>
        <end position="26"/>
    </location>
</feature>
<dbReference type="EMBL" id="CP000927">
    <property type="protein sequence ID" value="ABZ72056.1"/>
    <property type="molecule type" value="Genomic_DNA"/>
</dbReference>
<reference evidence="6" key="1">
    <citation type="submission" date="2008-01" db="EMBL/GenBank/DDBJ databases">
        <title>Complete sequence of chromosome of Caulobacter sp. K31.</title>
        <authorList>
            <consortium name="US DOE Joint Genome Institute"/>
            <person name="Copeland A."/>
            <person name="Lucas S."/>
            <person name="Lapidus A."/>
            <person name="Barry K."/>
            <person name="Glavina del Rio T."/>
            <person name="Dalin E."/>
            <person name="Tice H."/>
            <person name="Pitluck S."/>
            <person name="Bruce D."/>
            <person name="Goodwin L."/>
            <person name="Thompson L.S."/>
            <person name="Brettin T."/>
            <person name="Detter J.C."/>
            <person name="Han C."/>
            <person name="Schmutz J."/>
            <person name="Larimer F."/>
            <person name="Land M."/>
            <person name="Hauser L."/>
            <person name="Kyrpides N."/>
            <person name="Kim E."/>
            <person name="Stephens C."/>
            <person name="Richardson P."/>
        </authorList>
    </citation>
    <scope>NUCLEOTIDE SEQUENCE [LARGE SCALE GENOMIC DNA]</scope>
    <source>
        <strain evidence="6">K31</strain>
    </source>
</reference>
<evidence type="ECO:0000259" key="5">
    <source>
        <dbReference type="Pfam" id="PF05569"/>
    </source>
</evidence>
<dbReference type="eggNOG" id="COG4219">
    <property type="taxonomic scope" value="Bacteria"/>
</dbReference>
<feature type="domain" description="Peptidase M56" evidence="5">
    <location>
        <begin position="9"/>
        <end position="277"/>
    </location>
</feature>
<dbReference type="AlphaFoldDB" id="B0SZY3"/>
<dbReference type="CDD" id="cd07341">
    <property type="entry name" value="M56_BlaR1_MecR1_like"/>
    <property type="match status" value="1"/>
</dbReference>
<evidence type="ECO:0000256" key="1">
    <source>
        <dbReference type="ARBA" id="ARBA00022737"/>
    </source>
</evidence>
<dbReference type="PANTHER" id="PTHR24188:SF29">
    <property type="entry name" value="GH09064P"/>
    <property type="match status" value="1"/>
</dbReference>
<dbReference type="InterPro" id="IPR002110">
    <property type="entry name" value="Ankyrin_rpt"/>
</dbReference>
<dbReference type="SMART" id="SM00248">
    <property type="entry name" value="ANK"/>
    <property type="match status" value="8"/>
</dbReference>
<dbReference type="HOGENOM" id="CLU_555166_0_0_5"/>
<dbReference type="OrthoDB" id="1628901at2"/>
<dbReference type="eggNOG" id="COG0666">
    <property type="taxonomic scope" value="Bacteria"/>
</dbReference>
<keyword evidence="4" id="KW-0472">Membrane</keyword>
<proteinExistence type="predicted"/>
<evidence type="ECO:0000256" key="4">
    <source>
        <dbReference type="SAM" id="Phobius"/>
    </source>
</evidence>
<feature type="transmembrane region" description="Helical" evidence="4">
    <location>
        <begin position="101"/>
        <end position="121"/>
    </location>
</feature>
<sequence>MAADLLSLLVRANLALGAAVLLALILRRPVRNLFGARAAYALWLVAPLAVLAVLLPARTVQIQNPASPSPVVQAQAEPMAQVSVPATVASQAATRPTAQPFPLHAALLAVWVLVALSAIGVQAERQRRFVKSLGRLRGEADLFHAERPGVGPAVIGALAPKLVLPADFAVRFTLEEQALILAHERSHLAAGDAQVNALATALQCVFWFNPLVHLGANRLRIDQEIACDAAVLTRFPVARRAYGEAMLKTQLAPFAPPLGCHWPASANKQLKERFVMLKEHRQGRARRLAGGGAVAALGLAAGFAVWAAQPARVIQTHPGVTRHDAARDLASPLYKAVQDGDAAKARQLIAAGAEVDFKAYGDGTPLIAAARGGRADLVDLLLANGADPNLAMRGDGAPLIAAADLGRADIAKALVERGAALDIEVPGDGTPLISAIRSGDLATVRYLVDKGADMNRAAPSDGTPLIEAARSGRLELVDLLLAKGADAGQALRGEGDPLIAAAGGGHLDIVRTLVEHGASVESFVPGDETPLINAAQSGDLATVAYLIDRGADVNRAVPANRGETRSPLSEAVKHGHTDVVNYLKAKGARA</sequence>
<feature type="transmembrane region" description="Helical" evidence="4">
    <location>
        <begin position="288"/>
        <end position="308"/>
    </location>
</feature>
<dbReference type="PROSITE" id="PS50297">
    <property type="entry name" value="ANK_REP_REGION"/>
    <property type="match status" value="5"/>
</dbReference>
<dbReference type="InterPro" id="IPR008756">
    <property type="entry name" value="Peptidase_M56"/>
</dbReference>
<dbReference type="Pfam" id="PF00023">
    <property type="entry name" value="Ank"/>
    <property type="match status" value="1"/>
</dbReference>
<evidence type="ECO:0000313" key="6">
    <source>
        <dbReference type="EMBL" id="ABZ72056.1"/>
    </source>
</evidence>
<gene>
    <name evidence="6" type="ordered locus">Caul_2929</name>
</gene>
<dbReference type="SUPFAM" id="SSF48403">
    <property type="entry name" value="Ankyrin repeat"/>
    <property type="match status" value="1"/>
</dbReference>
<keyword evidence="2 3" id="KW-0040">ANK repeat</keyword>
<feature type="transmembrane region" description="Helical" evidence="4">
    <location>
        <begin position="38"/>
        <end position="57"/>
    </location>
</feature>
<dbReference type="Gene3D" id="1.25.40.20">
    <property type="entry name" value="Ankyrin repeat-containing domain"/>
    <property type="match status" value="2"/>
</dbReference>
<dbReference type="PROSITE" id="PS50088">
    <property type="entry name" value="ANK_REPEAT"/>
    <property type="match status" value="5"/>
</dbReference>
<feature type="repeat" description="ANK" evidence="3">
    <location>
        <begin position="361"/>
        <end position="393"/>
    </location>
</feature>
<dbReference type="KEGG" id="cak:Caul_2929"/>
<feature type="repeat" description="ANK" evidence="3">
    <location>
        <begin position="460"/>
        <end position="492"/>
    </location>
</feature>
<evidence type="ECO:0000256" key="2">
    <source>
        <dbReference type="ARBA" id="ARBA00023043"/>
    </source>
</evidence>
<dbReference type="Pfam" id="PF05569">
    <property type="entry name" value="Peptidase_M56"/>
    <property type="match status" value="1"/>
</dbReference>
<protein>
    <submittedName>
        <fullName evidence="6">Peptidase M56 BlaR1</fullName>
    </submittedName>
</protein>
<evidence type="ECO:0000256" key="3">
    <source>
        <dbReference type="PROSITE-ProRule" id="PRU00023"/>
    </source>
</evidence>
<dbReference type="PANTHER" id="PTHR24188">
    <property type="entry name" value="ANKYRIN REPEAT PROTEIN"/>
    <property type="match status" value="1"/>
</dbReference>
<keyword evidence="1" id="KW-0677">Repeat</keyword>